<dbReference type="Proteomes" id="UP000295217">
    <property type="component" value="Unassembled WGS sequence"/>
</dbReference>
<dbReference type="RefSeq" id="WP_132107930.1">
    <property type="nucleotide sequence ID" value="NZ_SMLB01000082.1"/>
</dbReference>
<keyword evidence="4 6" id="KW-1133">Transmembrane helix</keyword>
<evidence type="ECO:0000256" key="2">
    <source>
        <dbReference type="ARBA" id="ARBA00009142"/>
    </source>
</evidence>
<comment type="subcellular location">
    <subcellularLocation>
        <location evidence="6">Cell membrane</location>
        <topology evidence="6">Multi-pass membrane protein</topology>
    </subcellularLocation>
    <subcellularLocation>
        <location evidence="1">Membrane</location>
        <topology evidence="1">Multi-pass membrane protein</topology>
    </subcellularLocation>
</comment>
<evidence type="ECO:0000256" key="1">
    <source>
        <dbReference type="ARBA" id="ARBA00004141"/>
    </source>
</evidence>
<organism evidence="7 8">
    <name type="scientific">Jiangella aurantiaca</name>
    <dbReference type="NCBI Taxonomy" id="2530373"/>
    <lineage>
        <taxon>Bacteria</taxon>
        <taxon>Bacillati</taxon>
        <taxon>Actinomycetota</taxon>
        <taxon>Actinomycetes</taxon>
        <taxon>Jiangellales</taxon>
        <taxon>Jiangellaceae</taxon>
        <taxon>Jiangella</taxon>
    </lineage>
</organism>
<evidence type="ECO:0000313" key="7">
    <source>
        <dbReference type="EMBL" id="TDD63972.1"/>
    </source>
</evidence>
<sequence length="300" mass="30579">MRTLVLLGLVGFAAQLVDGSLGMAYGVTSSTLLLAVAANPAAASATVHLAEIGTTLASGLSHWRFGNVDWKVVAKIGVPGAAGAFAGATFLSSLSTEAAAPVMSLLLLALGIYLLVRFTLRGLPVRRDPKPLGRRFLTPLGLVAGFIDATGGGGWGPVGTPAILASGRMEPRKVIGSIDTSEFIVAVAASTGFLIGLGTENIDFAWVAVLLAGGVVAAPIAAWLVRVVPPRVLGSAVGGMIVLTNGRTILRSDWVDAPGGVRAVVNGVVAVVWAAALAYSIRAHLAQRVVQPEPELARVG</sequence>
<dbReference type="InterPro" id="IPR002781">
    <property type="entry name" value="TM_pro_TauE-like"/>
</dbReference>
<dbReference type="PANTHER" id="PTHR43701:SF12">
    <property type="entry name" value="MEMBRANE TRANSPORTER PROTEIN YTNM-RELATED"/>
    <property type="match status" value="1"/>
</dbReference>
<name>A0A4R5A3D3_9ACTN</name>
<evidence type="ECO:0000256" key="3">
    <source>
        <dbReference type="ARBA" id="ARBA00022692"/>
    </source>
</evidence>
<dbReference type="OrthoDB" id="45564at2"/>
<dbReference type="Pfam" id="PF01925">
    <property type="entry name" value="TauE"/>
    <property type="match status" value="1"/>
</dbReference>
<keyword evidence="6" id="KW-1003">Cell membrane</keyword>
<comment type="caution">
    <text evidence="7">The sequence shown here is derived from an EMBL/GenBank/DDBJ whole genome shotgun (WGS) entry which is preliminary data.</text>
</comment>
<dbReference type="AlphaFoldDB" id="A0A4R5A3D3"/>
<dbReference type="PANTHER" id="PTHR43701">
    <property type="entry name" value="MEMBRANE TRANSPORTER PROTEIN MJ0441-RELATED"/>
    <property type="match status" value="1"/>
</dbReference>
<keyword evidence="8" id="KW-1185">Reference proteome</keyword>
<dbReference type="InterPro" id="IPR051598">
    <property type="entry name" value="TSUP/Inactive_protease-like"/>
</dbReference>
<feature type="transmembrane region" description="Helical" evidence="6">
    <location>
        <begin position="98"/>
        <end position="116"/>
    </location>
</feature>
<gene>
    <name evidence="7" type="ORF">E1262_29585</name>
</gene>
<evidence type="ECO:0000313" key="8">
    <source>
        <dbReference type="Proteomes" id="UP000295217"/>
    </source>
</evidence>
<feature type="transmembrane region" description="Helical" evidence="6">
    <location>
        <begin position="136"/>
        <end position="155"/>
    </location>
</feature>
<protein>
    <recommendedName>
        <fullName evidence="6">Probable membrane transporter protein</fullName>
    </recommendedName>
</protein>
<feature type="transmembrane region" description="Helical" evidence="6">
    <location>
        <begin position="204"/>
        <end position="225"/>
    </location>
</feature>
<evidence type="ECO:0000256" key="4">
    <source>
        <dbReference type="ARBA" id="ARBA00022989"/>
    </source>
</evidence>
<evidence type="ECO:0000256" key="5">
    <source>
        <dbReference type="ARBA" id="ARBA00023136"/>
    </source>
</evidence>
<keyword evidence="5 6" id="KW-0472">Membrane</keyword>
<proteinExistence type="inferred from homology"/>
<feature type="transmembrane region" description="Helical" evidence="6">
    <location>
        <begin position="263"/>
        <end position="281"/>
    </location>
</feature>
<accession>A0A4R5A3D3</accession>
<dbReference type="GO" id="GO:0005886">
    <property type="term" value="C:plasma membrane"/>
    <property type="evidence" value="ECO:0007669"/>
    <property type="project" value="UniProtKB-SubCell"/>
</dbReference>
<feature type="transmembrane region" description="Helical" evidence="6">
    <location>
        <begin position="175"/>
        <end position="197"/>
    </location>
</feature>
<comment type="similarity">
    <text evidence="2 6">Belongs to the 4-toluene sulfonate uptake permease (TSUP) (TC 2.A.102) family.</text>
</comment>
<reference evidence="7 8" key="1">
    <citation type="submission" date="2019-02" db="EMBL/GenBank/DDBJ databases">
        <title>Draft genome sequences of novel Actinobacteria.</title>
        <authorList>
            <person name="Sahin N."/>
            <person name="Ay H."/>
            <person name="Saygin H."/>
        </authorList>
    </citation>
    <scope>NUCLEOTIDE SEQUENCE [LARGE SCALE GENOMIC DNA]</scope>
    <source>
        <strain evidence="7 8">8K307</strain>
    </source>
</reference>
<evidence type="ECO:0000256" key="6">
    <source>
        <dbReference type="RuleBase" id="RU363041"/>
    </source>
</evidence>
<keyword evidence="3 6" id="KW-0812">Transmembrane</keyword>
<dbReference type="EMBL" id="SMLB01000082">
    <property type="protein sequence ID" value="TDD63972.1"/>
    <property type="molecule type" value="Genomic_DNA"/>
</dbReference>